<evidence type="ECO:0000256" key="2">
    <source>
        <dbReference type="ARBA" id="ARBA00004687"/>
    </source>
</evidence>
<evidence type="ECO:0000256" key="3">
    <source>
        <dbReference type="ARBA" id="ARBA00022502"/>
    </source>
</evidence>
<comment type="subcellular location">
    <subcellularLocation>
        <location evidence="1">Endoplasmic reticulum membrane</location>
        <topology evidence="1">Multi-pass membrane protein</topology>
    </subcellularLocation>
</comment>
<accession>A0A6A6V2W6</accession>
<keyword evidence="5" id="KW-0256">Endoplasmic reticulum</keyword>
<evidence type="ECO:0000256" key="7">
    <source>
        <dbReference type="ARBA" id="ARBA00023136"/>
    </source>
</evidence>
<dbReference type="EMBL" id="MU006596">
    <property type="protein sequence ID" value="KAF2743517.1"/>
    <property type="molecule type" value="Genomic_DNA"/>
</dbReference>
<dbReference type="GO" id="GO:0005789">
    <property type="term" value="C:endoplasmic reticulum membrane"/>
    <property type="evidence" value="ECO:0007669"/>
    <property type="project" value="UniProtKB-SubCell"/>
</dbReference>
<reference evidence="9" key="1">
    <citation type="journal article" date="2020" name="Stud. Mycol.">
        <title>101 Dothideomycetes genomes: a test case for predicting lifestyles and emergence of pathogens.</title>
        <authorList>
            <person name="Haridas S."/>
            <person name="Albert R."/>
            <person name="Binder M."/>
            <person name="Bloem J."/>
            <person name="Labutti K."/>
            <person name="Salamov A."/>
            <person name="Andreopoulos B."/>
            <person name="Baker S."/>
            <person name="Barry K."/>
            <person name="Bills G."/>
            <person name="Bluhm B."/>
            <person name="Cannon C."/>
            <person name="Castanera R."/>
            <person name="Culley D."/>
            <person name="Daum C."/>
            <person name="Ezra D."/>
            <person name="Gonzalez J."/>
            <person name="Henrissat B."/>
            <person name="Kuo A."/>
            <person name="Liang C."/>
            <person name="Lipzen A."/>
            <person name="Lutzoni F."/>
            <person name="Magnuson J."/>
            <person name="Mondo S."/>
            <person name="Nolan M."/>
            <person name="Ohm R."/>
            <person name="Pangilinan J."/>
            <person name="Park H.-J."/>
            <person name="Ramirez L."/>
            <person name="Alfaro M."/>
            <person name="Sun H."/>
            <person name="Tritt A."/>
            <person name="Yoshinaga Y."/>
            <person name="Zwiers L.-H."/>
            <person name="Turgeon B."/>
            <person name="Goodwin S."/>
            <person name="Spatafora J."/>
            <person name="Crous P."/>
            <person name="Grigoriev I."/>
        </authorList>
    </citation>
    <scope>NUCLEOTIDE SEQUENCE</scope>
    <source>
        <strain evidence="9">CBS 119925</strain>
    </source>
</reference>
<comment type="pathway">
    <text evidence="2">Glycolipid biosynthesis; glycosylphosphatidylinositol-anchor biosynthesis.</text>
</comment>
<dbReference type="GO" id="GO:0006506">
    <property type="term" value="P:GPI anchor biosynthetic process"/>
    <property type="evidence" value="ECO:0007669"/>
    <property type="project" value="UniProtKB-UniPathway"/>
</dbReference>
<evidence type="ECO:0000256" key="4">
    <source>
        <dbReference type="ARBA" id="ARBA00022692"/>
    </source>
</evidence>
<evidence type="ECO:0000256" key="1">
    <source>
        <dbReference type="ARBA" id="ARBA00004477"/>
    </source>
</evidence>
<dbReference type="UniPathway" id="UPA00196"/>
<feature type="transmembrane region" description="Helical" evidence="8">
    <location>
        <begin position="53"/>
        <end position="72"/>
    </location>
</feature>
<keyword evidence="4 8" id="KW-0812">Transmembrane</keyword>
<feature type="transmembrane region" description="Helical" evidence="8">
    <location>
        <begin position="93"/>
        <end position="126"/>
    </location>
</feature>
<evidence type="ECO:0000256" key="5">
    <source>
        <dbReference type="ARBA" id="ARBA00022824"/>
    </source>
</evidence>
<evidence type="ECO:0000256" key="8">
    <source>
        <dbReference type="SAM" id="Phobius"/>
    </source>
</evidence>
<name>A0A6A6V2W6_9PLEO</name>
<sequence>MSGPIEAAAPLDMLESSASKLYAHIHPVLLLSLYAFRFNAIVADPVPGLSWTLLWLFVLQAAFALLCLPPYVGGTATTTREKKKPGEKRKKNAPGVFAHIWSNILLLCMALVLAAVMIAALQFALILFGAPVTDLRTHTFLCAAHMSVLMVIPFVYVHGITMTPLFEVVSLQRPIDEVQGAIMGTVVGAWAGAAPIPLDWVLDWQKWPITV</sequence>
<dbReference type="Proteomes" id="UP000799440">
    <property type="component" value="Unassembled WGS sequence"/>
</dbReference>
<keyword evidence="6 8" id="KW-1133">Transmembrane helix</keyword>
<evidence type="ECO:0000313" key="10">
    <source>
        <dbReference type="Proteomes" id="UP000799440"/>
    </source>
</evidence>
<dbReference type="InterPro" id="IPR009580">
    <property type="entry name" value="GPI_biosynthesis_protein_Pig-F"/>
</dbReference>
<keyword evidence="10" id="KW-1185">Reference proteome</keyword>
<evidence type="ECO:0000313" key="9">
    <source>
        <dbReference type="EMBL" id="KAF2743517.1"/>
    </source>
</evidence>
<evidence type="ECO:0008006" key="11">
    <source>
        <dbReference type="Google" id="ProtNLM"/>
    </source>
</evidence>
<gene>
    <name evidence="9" type="ORF">M011DRAFT_471271</name>
</gene>
<organism evidence="9 10">
    <name type="scientific">Sporormia fimetaria CBS 119925</name>
    <dbReference type="NCBI Taxonomy" id="1340428"/>
    <lineage>
        <taxon>Eukaryota</taxon>
        <taxon>Fungi</taxon>
        <taxon>Dikarya</taxon>
        <taxon>Ascomycota</taxon>
        <taxon>Pezizomycotina</taxon>
        <taxon>Dothideomycetes</taxon>
        <taxon>Pleosporomycetidae</taxon>
        <taxon>Pleosporales</taxon>
        <taxon>Sporormiaceae</taxon>
        <taxon>Sporormia</taxon>
    </lineage>
</organism>
<feature type="transmembrane region" description="Helical" evidence="8">
    <location>
        <begin position="21"/>
        <end position="41"/>
    </location>
</feature>
<dbReference type="OrthoDB" id="17366at2759"/>
<evidence type="ECO:0000256" key="6">
    <source>
        <dbReference type="ARBA" id="ARBA00022989"/>
    </source>
</evidence>
<dbReference type="Pfam" id="PF06699">
    <property type="entry name" value="PIG-F"/>
    <property type="match status" value="1"/>
</dbReference>
<keyword evidence="7 8" id="KW-0472">Membrane</keyword>
<dbReference type="AlphaFoldDB" id="A0A6A6V2W6"/>
<feature type="transmembrane region" description="Helical" evidence="8">
    <location>
        <begin position="138"/>
        <end position="157"/>
    </location>
</feature>
<feature type="non-terminal residue" evidence="9">
    <location>
        <position position="211"/>
    </location>
</feature>
<keyword evidence="3" id="KW-0337">GPI-anchor biosynthesis</keyword>
<protein>
    <recommendedName>
        <fullName evidence="11">Glycosylphosphatidylinositol anchor biosynthesis protein 11</fullName>
    </recommendedName>
</protein>
<proteinExistence type="predicted"/>